<dbReference type="GO" id="GO:0043565">
    <property type="term" value="F:sequence-specific DNA binding"/>
    <property type="evidence" value="ECO:0007669"/>
    <property type="project" value="InterPro"/>
</dbReference>
<organism evidence="2 3">
    <name type="scientific">Sphingobacterium lactis</name>
    <dbReference type="NCBI Taxonomy" id="797291"/>
    <lineage>
        <taxon>Bacteria</taxon>
        <taxon>Pseudomonadati</taxon>
        <taxon>Bacteroidota</taxon>
        <taxon>Sphingobacteriia</taxon>
        <taxon>Sphingobacteriales</taxon>
        <taxon>Sphingobacteriaceae</taxon>
        <taxon>Sphingobacterium</taxon>
    </lineage>
</organism>
<dbReference type="GO" id="GO:0006270">
    <property type="term" value="P:DNA replication initiation"/>
    <property type="evidence" value="ECO:0007669"/>
    <property type="project" value="InterPro"/>
</dbReference>
<evidence type="ECO:0000259" key="1">
    <source>
        <dbReference type="SMART" id="SM00760"/>
    </source>
</evidence>
<dbReference type="CDD" id="cd06571">
    <property type="entry name" value="Bac_DnaA_C"/>
    <property type="match status" value="1"/>
</dbReference>
<reference evidence="3" key="1">
    <citation type="submission" date="2016-10" db="EMBL/GenBank/DDBJ databases">
        <authorList>
            <person name="Varghese N."/>
            <person name="Submissions S."/>
        </authorList>
    </citation>
    <scope>NUCLEOTIDE SEQUENCE [LARGE SCALE GENOMIC DNA]</scope>
    <source>
        <strain evidence="3">DSM 22361</strain>
    </source>
</reference>
<proteinExistence type="predicted"/>
<dbReference type="Gene3D" id="1.10.1750.10">
    <property type="match status" value="1"/>
</dbReference>
<dbReference type="GO" id="GO:0006275">
    <property type="term" value="P:regulation of DNA replication"/>
    <property type="evidence" value="ECO:0007669"/>
    <property type="project" value="InterPro"/>
</dbReference>
<dbReference type="Proteomes" id="UP000236731">
    <property type="component" value="Unassembled WGS sequence"/>
</dbReference>
<accession>A0A1H6CRF9</accession>
<protein>
    <submittedName>
        <fullName evidence="2">Chromosomal replication initiator protein</fullName>
    </submittedName>
</protein>
<keyword evidence="3" id="KW-1185">Reference proteome</keyword>
<feature type="domain" description="Chromosomal replication initiator DnaA C-terminal" evidence="1">
    <location>
        <begin position="25"/>
        <end position="92"/>
    </location>
</feature>
<dbReference type="InterPro" id="IPR010921">
    <property type="entry name" value="Trp_repressor/repl_initiator"/>
</dbReference>
<gene>
    <name evidence="2" type="ORF">SAMN05421877_11932</name>
</gene>
<dbReference type="RefSeq" id="WP_103907995.1">
    <property type="nucleotide sequence ID" value="NZ_CP049246.1"/>
</dbReference>
<dbReference type="InterPro" id="IPR013159">
    <property type="entry name" value="DnaA_C"/>
</dbReference>
<evidence type="ECO:0000313" key="3">
    <source>
        <dbReference type="Proteomes" id="UP000236731"/>
    </source>
</evidence>
<dbReference type="SUPFAM" id="SSF48295">
    <property type="entry name" value="TrpR-like"/>
    <property type="match status" value="1"/>
</dbReference>
<dbReference type="Pfam" id="PF08299">
    <property type="entry name" value="Bac_DnaA_C"/>
    <property type="match status" value="1"/>
</dbReference>
<dbReference type="EMBL" id="FNUT01000019">
    <property type="protein sequence ID" value="SEG75620.1"/>
    <property type="molecule type" value="Genomic_DNA"/>
</dbReference>
<dbReference type="SMART" id="SM00760">
    <property type="entry name" value="Bac_DnaA_C"/>
    <property type="match status" value="1"/>
</dbReference>
<sequence>MTPLIYAGLPPRTQKDFRTSTHAISMKIVIRTVANYFHLTYEQVIGKSRVSRIATARHIAWSLLRKEGYTFTEISKVCSVHHTSVMNGIRNIEDQKHINPLINRAYLSLDRKIQKQSSS</sequence>
<evidence type="ECO:0000313" key="2">
    <source>
        <dbReference type="EMBL" id="SEG75620.1"/>
    </source>
</evidence>
<dbReference type="GO" id="GO:0005524">
    <property type="term" value="F:ATP binding"/>
    <property type="evidence" value="ECO:0007669"/>
    <property type="project" value="InterPro"/>
</dbReference>
<name>A0A1H6CRF9_9SPHI</name>
<dbReference type="AlphaFoldDB" id="A0A1H6CRF9"/>